<dbReference type="InterPro" id="IPR011089">
    <property type="entry name" value="GmrSD_C"/>
</dbReference>
<name>A0A371NYW0_9MICO</name>
<evidence type="ECO:0000313" key="4">
    <source>
        <dbReference type="Proteomes" id="UP000262172"/>
    </source>
</evidence>
<feature type="signal peptide" evidence="1">
    <location>
        <begin position="1"/>
        <end position="27"/>
    </location>
</feature>
<dbReference type="PANTHER" id="PTHR30032:SF8">
    <property type="entry name" value="GERMINATION-SPECIFIC N-ACETYLMURAMOYL-L-ALANINE AMIDASE"/>
    <property type="match status" value="1"/>
</dbReference>
<feature type="domain" description="GmrSD restriction endonucleases C-terminal" evidence="2">
    <location>
        <begin position="105"/>
        <end position="200"/>
    </location>
</feature>
<keyword evidence="1" id="KW-0732">Signal</keyword>
<dbReference type="Pfam" id="PF04122">
    <property type="entry name" value="CW_binding_2"/>
    <property type="match status" value="3"/>
</dbReference>
<comment type="caution">
    <text evidence="3">The sequence shown here is derived from an EMBL/GenBank/DDBJ whole genome shotgun (WGS) entry which is preliminary data.</text>
</comment>
<accession>A0A371NYW0</accession>
<organism evidence="3 4">
    <name type="scientific">Microbacterium bovistercoris</name>
    <dbReference type="NCBI Taxonomy" id="2293570"/>
    <lineage>
        <taxon>Bacteria</taxon>
        <taxon>Bacillati</taxon>
        <taxon>Actinomycetota</taxon>
        <taxon>Actinomycetes</taxon>
        <taxon>Micrococcales</taxon>
        <taxon>Microbacteriaceae</taxon>
        <taxon>Microbacterium</taxon>
    </lineage>
</organism>
<evidence type="ECO:0000259" key="2">
    <source>
        <dbReference type="Pfam" id="PF07510"/>
    </source>
</evidence>
<dbReference type="InterPro" id="IPR007253">
    <property type="entry name" value="Cell_wall-bd_2"/>
</dbReference>
<dbReference type="OrthoDB" id="5196645at2"/>
<dbReference type="PANTHER" id="PTHR30032">
    <property type="entry name" value="N-ACETYLMURAMOYL-L-ALANINE AMIDASE-RELATED"/>
    <property type="match status" value="1"/>
</dbReference>
<protein>
    <submittedName>
        <fullName evidence="3">DUF1524 domain-containing protein</fullName>
    </submittedName>
</protein>
<dbReference type="InterPro" id="IPR051922">
    <property type="entry name" value="Bact_Sporulation_Assoc"/>
</dbReference>
<evidence type="ECO:0000256" key="1">
    <source>
        <dbReference type="SAM" id="SignalP"/>
    </source>
</evidence>
<dbReference type="Pfam" id="PF07510">
    <property type="entry name" value="GmrSD_C"/>
    <property type="match status" value="1"/>
</dbReference>
<dbReference type="Gene3D" id="2.60.40.2700">
    <property type="match status" value="1"/>
</dbReference>
<sequence>MLKRALAPAVAGAILLSLLVAAPPATAETVTAAQLPGLLRTAAPDTTHPYSRESFEHWTDADGDGCNTRYEVLIEESTTPVDVIAGCALSGGTWVSPYDGFATSDTAQIQIDHVVALAEAWRSGAWSWTPDQRRDFANDLDVPYALTAASGTSNQSKADKDPSSWMPPNSSYRCEYATSWALVKYRWSLSVDEAEAAALSSILNGECGATPIELPVVMSTNEGQAAPSFPPGVTRLYGASRYDTAVAASQRHEPGVPAVFVAAGSNFPDALSAASAAATLGGPLLLTPATALPDSVRLELERLRPERIYVVGSVHVVSDAVLNALRTLDPGVTRVGGADRYATGRAVVTAGFASADRAFIATGRGFADALAASGAAGSVAAPVVLVDGAQSTVPEATLALLAEKGVQHVTVAGGPGSVSQGIMTQLSQRGYTVERIGGADRYTTAQLINDRFFSAGAVGTSVLANGLNFPDALAGAALAGRIGGPLFITPPACVPEAEHLALLRFAPAATVVIGGPSVVSADAAQNLGCLRADTPRVSGTAVVGYTLTASPGTWSAGTSFAYQWLAAGAPIAGANGSSLPLSSSMAGKRISVRVTGSNPGYVSTAVTSATTATVGYPGSTKPVDTWTCPSWAPIKGNIASNGEKIYHLPGWRYYSQTNPEMCFRTETDAKAAGYRASKVQ</sequence>
<dbReference type="RefSeq" id="WP_116240317.1">
    <property type="nucleotide sequence ID" value="NZ_QUAB01000001.1"/>
</dbReference>
<dbReference type="Proteomes" id="UP000262172">
    <property type="component" value="Unassembled WGS sequence"/>
</dbReference>
<proteinExistence type="predicted"/>
<keyword evidence="4" id="KW-1185">Reference proteome</keyword>
<dbReference type="Gene3D" id="3.40.50.12090">
    <property type="match status" value="2"/>
</dbReference>
<dbReference type="EMBL" id="QUAB01000001">
    <property type="protein sequence ID" value="REJ08934.1"/>
    <property type="molecule type" value="Genomic_DNA"/>
</dbReference>
<dbReference type="AlphaFoldDB" id="A0A371NYW0"/>
<gene>
    <name evidence="3" type="ORF">DY023_00100</name>
</gene>
<evidence type="ECO:0000313" key="3">
    <source>
        <dbReference type="EMBL" id="REJ08934.1"/>
    </source>
</evidence>
<reference evidence="3 4" key="1">
    <citation type="submission" date="2018-08" db="EMBL/GenBank/DDBJ databases">
        <title>Isolation, diversity and antifungal activity of Actinobacteria from cow dung.</title>
        <authorList>
            <person name="Ling L."/>
        </authorList>
    </citation>
    <scope>NUCLEOTIDE SEQUENCE [LARGE SCALE GENOMIC DNA]</scope>
    <source>
        <strain evidence="3 4">NEAU-LLE</strain>
    </source>
</reference>
<feature type="chain" id="PRO_5016944390" evidence="1">
    <location>
        <begin position="28"/>
        <end position="680"/>
    </location>
</feature>